<evidence type="ECO:0000313" key="5">
    <source>
        <dbReference type="Proteomes" id="UP000326207"/>
    </source>
</evidence>
<proteinExistence type="predicted"/>
<gene>
    <name evidence="2" type="ORF">DM867_01490</name>
    <name evidence="3" type="ORF">DMP03_06155</name>
    <name evidence="4" type="ORF">DP108_01375</name>
</gene>
<feature type="transmembrane region" description="Helical" evidence="1">
    <location>
        <begin position="61"/>
        <end position="81"/>
    </location>
</feature>
<dbReference type="Proteomes" id="UP000326207">
    <property type="component" value="Unassembled WGS sequence"/>
</dbReference>
<dbReference type="Pfam" id="PF24363">
    <property type="entry name" value="DUF7519"/>
    <property type="match status" value="1"/>
</dbReference>
<dbReference type="AlphaFoldDB" id="A0A5N5UE43"/>
<dbReference type="RefSeq" id="WP_152119826.1">
    <property type="nucleotide sequence ID" value="NZ_QJOW01000002.1"/>
</dbReference>
<evidence type="ECO:0000313" key="2">
    <source>
        <dbReference type="EMBL" id="KAB7515843.1"/>
    </source>
</evidence>
<dbReference type="EMBL" id="QJOW01000002">
    <property type="protein sequence ID" value="KAB7516943.1"/>
    <property type="molecule type" value="Genomic_DNA"/>
</dbReference>
<dbReference type="EMBL" id="QKKZ01000001">
    <property type="protein sequence ID" value="KAB7515843.1"/>
    <property type="molecule type" value="Genomic_DNA"/>
</dbReference>
<accession>A0A5N5UE43</accession>
<feature type="transmembrane region" description="Helical" evidence="1">
    <location>
        <begin position="27"/>
        <end position="54"/>
    </location>
</feature>
<dbReference type="EMBL" id="QMDY01000001">
    <property type="protein sequence ID" value="KAB7519929.1"/>
    <property type="molecule type" value="Genomic_DNA"/>
</dbReference>
<dbReference type="InterPro" id="IPR055941">
    <property type="entry name" value="DUF7519"/>
</dbReference>
<keyword evidence="1" id="KW-0812">Transmembrane</keyword>
<keyword evidence="1" id="KW-1133">Transmembrane helix</keyword>
<evidence type="ECO:0000313" key="4">
    <source>
        <dbReference type="EMBL" id="KAB7519929.1"/>
    </source>
</evidence>
<evidence type="ECO:0000313" key="7">
    <source>
        <dbReference type="Proteomes" id="UP000326865"/>
    </source>
</evidence>
<feature type="transmembrane region" description="Helical" evidence="1">
    <location>
        <begin position="87"/>
        <end position="109"/>
    </location>
</feature>
<dbReference type="Proteomes" id="UP000326865">
    <property type="component" value="Unassembled WGS sequence"/>
</dbReference>
<protein>
    <submittedName>
        <fullName evidence="3">Uncharacterized protein</fullName>
    </submittedName>
</protein>
<organism evidence="3 6">
    <name type="scientific">Halosegnis rubeus</name>
    <dbReference type="NCBI Taxonomy" id="2212850"/>
    <lineage>
        <taxon>Archaea</taxon>
        <taxon>Methanobacteriati</taxon>
        <taxon>Methanobacteriota</taxon>
        <taxon>Stenosarchaea group</taxon>
        <taxon>Halobacteria</taxon>
        <taxon>Halobacteriales</taxon>
        <taxon>Natronomonadaceae</taxon>
        <taxon>Halosegnis</taxon>
    </lineage>
</organism>
<comment type="caution">
    <text evidence="3">The sequence shown here is derived from an EMBL/GenBank/DDBJ whole genome shotgun (WGS) entry which is preliminary data.</text>
</comment>
<dbReference type="Proteomes" id="UP000326302">
    <property type="component" value="Unassembled WGS sequence"/>
</dbReference>
<evidence type="ECO:0000256" key="1">
    <source>
        <dbReference type="SAM" id="Phobius"/>
    </source>
</evidence>
<evidence type="ECO:0000313" key="6">
    <source>
        <dbReference type="Proteomes" id="UP000326302"/>
    </source>
</evidence>
<evidence type="ECO:0000313" key="3">
    <source>
        <dbReference type="EMBL" id="KAB7516943.1"/>
    </source>
</evidence>
<sequence length="169" mass="16700">MVTVSASAEFEPGVPMLTQGLVTGGGFVTALLLVSLPVAALLALVGVVAWTVAVRRHSPRYLDGGAGIVALSLVTAGLAGIEPPVLVLASGAAFVTYDLASTGLSLATQVGTRAETRQAEVARLGVTTIGAAVIAGMGYVAFTLASGSVSPAAVALIFGGVLLAELALR</sequence>
<reference evidence="5 6" key="1">
    <citation type="submission" date="2019-10" db="EMBL/GenBank/DDBJ databases">
        <title>Unraveling microbial dark matter from salterns through culturing: the case of the genus Halosegnis.</title>
        <authorList>
            <person name="Duran-Viseras A."/>
            <person name="Andrei A.-S."/>
            <person name="Vera-Gargallo B."/>
            <person name="Ghai R."/>
            <person name="Sanchez-Porro C."/>
            <person name="Ventosa A."/>
        </authorList>
    </citation>
    <scope>NUCLEOTIDE SEQUENCE [LARGE SCALE GENOMIC DNA]</scope>
    <source>
        <strain evidence="3 6">F17-44</strain>
        <strain evidence="2 7">F18-79</strain>
        <strain evidence="4 5">F19-13</strain>
    </source>
</reference>
<keyword evidence="1" id="KW-0472">Membrane</keyword>
<accession>A0A5N5ULX0</accession>
<accession>A0A5N5UB56</accession>
<feature type="transmembrane region" description="Helical" evidence="1">
    <location>
        <begin position="121"/>
        <end position="142"/>
    </location>
</feature>
<keyword evidence="7" id="KW-1185">Reference proteome</keyword>
<name>A0A5N5UE43_9EURY</name>
<feature type="transmembrane region" description="Helical" evidence="1">
    <location>
        <begin position="148"/>
        <end position="168"/>
    </location>
</feature>